<proteinExistence type="predicted"/>
<dbReference type="EMBL" id="ML996204">
    <property type="protein sequence ID" value="KAF2731012.1"/>
    <property type="molecule type" value="Genomic_DNA"/>
</dbReference>
<dbReference type="OrthoDB" id="4757095at2759"/>
<sequence>MRSTQRQSRLLQLPAELQQAIFIDCIPNRIHICLQQDKLRCFTCVLSATGDGENLDDSKREPGSGAHSNALWARRLASSWGSHWRCEEMAYTRPRERPMIQNTPMSLLLVCKEMFFCIENAMRGTTTVVLTDLETLSFMASRVNDTQSLKGDRSLSITPSLLPRVMELNITLRLPLVDLRSLEEPEDSSLATAFANTWRRLHQNLACFKHLQRLQLWLDHDYTSSWYHVNEHAILSTFLSDTMPNYTISISLPEFHHKLKDRHRHYMENDPPAGVDLQRRSRLVNFGRRDSQEKPLMAFEPNFPVSMDIMTEFGNNMSPAEVEAWERNRWERGEDVAETLRKELDEWAGLNMCGLHNI</sequence>
<dbReference type="AlphaFoldDB" id="A0A9P4QP11"/>
<accession>A0A9P4QP11</accession>
<protein>
    <submittedName>
        <fullName evidence="1">Uncharacterized protein</fullName>
    </submittedName>
</protein>
<keyword evidence="2" id="KW-1185">Reference proteome</keyword>
<evidence type="ECO:0000313" key="1">
    <source>
        <dbReference type="EMBL" id="KAF2731012.1"/>
    </source>
</evidence>
<reference evidence="1" key="1">
    <citation type="journal article" date="2020" name="Stud. Mycol.">
        <title>101 Dothideomycetes genomes: a test case for predicting lifestyles and emergence of pathogens.</title>
        <authorList>
            <person name="Haridas S."/>
            <person name="Albert R."/>
            <person name="Binder M."/>
            <person name="Bloem J."/>
            <person name="Labutti K."/>
            <person name="Salamov A."/>
            <person name="Andreopoulos B."/>
            <person name="Baker S."/>
            <person name="Barry K."/>
            <person name="Bills G."/>
            <person name="Bluhm B."/>
            <person name="Cannon C."/>
            <person name="Castanera R."/>
            <person name="Culley D."/>
            <person name="Daum C."/>
            <person name="Ezra D."/>
            <person name="Gonzalez J."/>
            <person name="Henrissat B."/>
            <person name="Kuo A."/>
            <person name="Liang C."/>
            <person name="Lipzen A."/>
            <person name="Lutzoni F."/>
            <person name="Magnuson J."/>
            <person name="Mondo S."/>
            <person name="Nolan M."/>
            <person name="Ohm R."/>
            <person name="Pangilinan J."/>
            <person name="Park H.-J."/>
            <person name="Ramirez L."/>
            <person name="Alfaro M."/>
            <person name="Sun H."/>
            <person name="Tritt A."/>
            <person name="Yoshinaga Y."/>
            <person name="Zwiers L.-H."/>
            <person name="Turgeon B."/>
            <person name="Goodwin S."/>
            <person name="Spatafora J."/>
            <person name="Crous P."/>
            <person name="Grigoriev I."/>
        </authorList>
    </citation>
    <scope>NUCLEOTIDE SEQUENCE</scope>
    <source>
        <strain evidence="1">CBS 125425</strain>
    </source>
</reference>
<gene>
    <name evidence="1" type="ORF">EJ04DRAFT_514854</name>
</gene>
<evidence type="ECO:0000313" key="2">
    <source>
        <dbReference type="Proteomes" id="UP000799444"/>
    </source>
</evidence>
<comment type="caution">
    <text evidence="1">The sequence shown here is derived from an EMBL/GenBank/DDBJ whole genome shotgun (WGS) entry which is preliminary data.</text>
</comment>
<organism evidence="1 2">
    <name type="scientific">Polyplosphaeria fusca</name>
    <dbReference type="NCBI Taxonomy" id="682080"/>
    <lineage>
        <taxon>Eukaryota</taxon>
        <taxon>Fungi</taxon>
        <taxon>Dikarya</taxon>
        <taxon>Ascomycota</taxon>
        <taxon>Pezizomycotina</taxon>
        <taxon>Dothideomycetes</taxon>
        <taxon>Pleosporomycetidae</taxon>
        <taxon>Pleosporales</taxon>
        <taxon>Tetraplosphaeriaceae</taxon>
        <taxon>Polyplosphaeria</taxon>
    </lineage>
</organism>
<dbReference type="Proteomes" id="UP000799444">
    <property type="component" value="Unassembled WGS sequence"/>
</dbReference>
<name>A0A9P4QP11_9PLEO</name>